<evidence type="ECO:0000256" key="3">
    <source>
        <dbReference type="ARBA" id="ARBA00022722"/>
    </source>
</evidence>
<evidence type="ECO:0000313" key="9">
    <source>
        <dbReference type="RefSeq" id="XP_025835999.1"/>
    </source>
</evidence>
<protein>
    <submittedName>
        <fullName evidence="9">Uncharacterized protein LOC112906306</fullName>
    </submittedName>
</protein>
<dbReference type="InterPro" id="IPR036397">
    <property type="entry name" value="RNaseH_sf"/>
</dbReference>
<dbReference type="KEGG" id="apln:112906306"/>
<dbReference type="InterPro" id="IPR021109">
    <property type="entry name" value="Peptidase_aspartic_dom_sf"/>
</dbReference>
<evidence type="ECO:0000256" key="4">
    <source>
        <dbReference type="ARBA" id="ARBA00022759"/>
    </source>
</evidence>
<dbReference type="Proteomes" id="UP000192223">
    <property type="component" value="Unplaced"/>
</dbReference>
<sequence length="1635" mass="187548">MEPLKKKRTVLRIGFTKALNSLQVMLDNAESTIASLRVAFCTLEDKLTDLNYCQDSIIEAILETATETELQKEYDEADEYKHRFLTAKYLFTERTMGDSNLVQNLVDCAVPSGSSSNGENKRSYKLPSIEIVKFNGDIREWLSFWSCFKKIHEDKNMCNEDKFQYLKQAVVPDSRAAELVKSYPPTGSNYDKVIRSLKSRFGQDELLIEVYVRELLQLVLQNAIKGRGNISLASLYDRLESHLRALETLGVTTDKCAAMLYPLVESSLPEDLLRAWQRSDAGKHNSDAEDGKPRSKDRLTRLIEFIEREVQSELRISLALQGFNLDTGHESDIKKSKPYKFNRNIPSAMGLLMTKGKDHTCIFCDAKDHESEGCNKAKRMSLSGKQECVKRARACFKCLKIGHGFKTCRVRVKCSRCERRHVNLMCPDEKPREQRDEIASADTSAPVRKELNCIASISNNKMVFLQTLKVKIYSDNRELIARVLIDSGSQRSYVTKDIIEKLGYQSVGEQRLSHMLFGGGQSEVVAHKEYRVRMQSLESDFACNFVALDQEVICGRIEPIENKKWLHELNEFNIRLTDVWDCDDPISILIGADVAGKILTGCRKELKSGLVAFETLLGWTIMGAVRKENVRENSTVAAISLYVKNCDLKDLWSLDVLGIRDPMTYRTFKQQEEVMYREFLETVSINSENRYEVQLPWSENHPPLSDNKSVAIKRLQTTTKKLRIEGRYEAYDAVFKEWLAEGIIERVLDKEMDIWGHYLPHRHVVKERSTTVIRPVFDASAKQPPSPSLNECLQKGPNLIEQLPSILLRFREGNIGVIADIKRAFLQISIDPKDRNFLRFFWYDDQNNLIVLRHCRVVFGICSSPFMLGAVIELHLKGILESLQNDCKSIFTRSNIEKLLNDFYVDNCVTSVNSTTQLNEFMYQARKSMELAGFDLRGWEYNGDVSTESITPVLGIMWDKKRDVLSLNVENLENLDLQKITKRDILSCVHRIFDPLGFVCPVTLGPRILLQEVWARNLTWDDDVGTEIKTRFIKWYEGIIELNKVEIPRCLIGGTDSHDEISLHTFCDASKSAYAAVIFIRIKDSEGVKVRFVQAKSRVSPMKSKENVRNSIPRLELLAANVGARLADATTRMLNTKFVNLHFWSDSSTVIAWIHREHNWSTFVHNRVKEIREISDPKSWRHVPGNLNPADLPSRGCTVERLLSSHWWDGPEWLYRDSEDWPNSNVDLLYNEEEIQSELKKSAKHGNSSCLVAISAEPKLLKVLEKFSNYSKVLRIVAWIKRFINNCRNSSGKLHEDSLGCAEIMAAEKSVLKMCQENLTDFENRTNKQFMLFTDEDGLVRVKTKIVLREDSFNFKCPYILPNNISIITLIVRDKHENLNHAGVQITLNSLREKYWILGGRRIIRSVIRKCVVCRRYEAQPLKSVPAPLPLNRVRDAAIFEVIGIDFAGPVYLESAKKAWICIFTCAVFRAVHLELVNSLNVAAVLMALRRFIARRGRPSIIYSDNGTNFKGLNNELTKLDYKKLGSTVALQKIEWRFNPPTAAWWGGFWERLIGILKKLLRRTLRRTSLDYEEMSTVLVDCEAIINSRPITFMSDVETEFKPLAPSDFLQEIKEIGVLDLDIIETNKINKRFFR</sequence>
<proteinExistence type="predicted"/>
<evidence type="ECO:0000256" key="5">
    <source>
        <dbReference type="ARBA" id="ARBA00022801"/>
    </source>
</evidence>
<dbReference type="GeneID" id="112906306"/>
<dbReference type="SUPFAM" id="SSF53098">
    <property type="entry name" value="Ribonuclease H-like"/>
    <property type="match status" value="1"/>
</dbReference>
<dbReference type="Pfam" id="PF03564">
    <property type="entry name" value="DUF1759"/>
    <property type="match status" value="1"/>
</dbReference>
<keyword evidence="4" id="KW-0255">Endonuclease</keyword>
<dbReference type="Gene3D" id="3.30.420.10">
    <property type="entry name" value="Ribonuclease H-like superfamily/Ribonuclease H"/>
    <property type="match status" value="1"/>
</dbReference>
<dbReference type="Pfam" id="PF05380">
    <property type="entry name" value="Peptidase_A17"/>
    <property type="match status" value="1"/>
</dbReference>
<organism evidence="8 9">
    <name type="scientific">Agrilus planipennis</name>
    <name type="common">Emerald ash borer</name>
    <name type="synonym">Agrilus marcopoli</name>
    <dbReference type="NCBI Taxonomy" id="224129"/>
    <lineage>
        <taxon>Eukaryota</taxon>
        <taxon>Metazoa</taxon>
        <taxon>Ecdysozoa</taxon>
        <taxon>Arthropoda</taxon>
        <taxon>Hexapoda</taxon>
        <taxon>Insecta</taxon>
        <taxon>Pterygota</taxon>
        <taxon>Neoptera</taxon>
        <taxon>Endopterygota</taxon>
        <taxon>Coleoptera</taxon>
        <taxon>Polyphaga</taxon>
        <taxon>Elateriformia</taxon>
        <taxon>Buprestoidea</taxon>
        <taxon>Buprestidae</taxon>
        <taxon>Agrilinae</taxon>
        <taxon>Agrilus</taxon>
    </lineage>
</organism>
<dbReference type="InterPro" id="IPR001584">
    <property type="entry name" value="Integrase_cat-core"/>
</dbReference>
<dbReference type="GO" id="GO:0006508">
    <property type="term" value="P:proteolysis"/>
    <property type="evidence" value="ECO:0007669"/>
    <property type="project" value="InterPro"/>
</dbReference>
<dbReference type="Gene3D" id="1.10.340.70">
    <property type="match status" value="1"/>
</dbReference>
<dbReference type="PROSITE" id="PS50994">
    <property type="entry name" value="INTEGRASE"/>
    <property type="match status" value="1"/>
</dbReference>
<dbReference type="InterPro" id="IPR043502">
    <property type="entry name" value="DNA/RNA_pol_sf"/>
</dbReference>
<dbReference type="InterPro" id="IPR008042">
    <property type="entry name" value="Retrotrans_Pao"/>
</dbReference>
<dbReference type="InterPro" id="IPR001969">
    <property type="entry name" value="Aspartic_peptidase_AS"/>
</dbReference>
<name>A0A7F5RJ14_AGRPL</name>
<evidence type="ECO:0000259" key="7">
    <source>
        <dbReference type="PROSITE" id="PS50994"/>
    </source>
</evidence>
<evidence type="ECO:0000313" key="8">
    <source>
        <dbReference type="Proteomes" id="UP000192223"/>
    </source>
</evidence>
<dbReference type="OrthoDB" id="8061640at2759"/>
<dbReference type="Gene3D" id="2.40.70.10">
    <property type="entry name" value="Acid Proteases"/>
    <property type="match status" value="1"/>
</dbReference>
<evidence type="ECO:0000256" key="2">
    <source>
        <dbReference type="ARBA" id="ARBA00022695"/>
    </source>
</evidence>
<dbReference type="GO" id="GO:0004519">
    <property type="term" value="F:endonuclease activity"/>
    <property type="evidence" value="ECO:0007669"/>
    <property type="project" value="UniProtKB-KW"/>
</dbReference>
<feature type="domain" description="Integrase catalytic" evidence="7">
    <location>
        <begin position="1426"/>
        <end position="1614"/>
    </location>
</feature>
<dbReference type="GO" id="GO:0003964">
    <property type="term" value="F:RNA-directed DNA polymerase activity"/>
    <property type="evidence" value="ECO:0007669"/>
    <property type="project" value="UniProtKB-KW"/>
</dbReference>
<keyword evidence="6" id="KW-0695">RNA-directed DNA polymerase</keyword>
<keyword evidence="5" id="KW-0378">Hydrolase</keyword>
<dbReference type="InterPro" id="IPR005312">
    <property type="entry name" value="DUF1759"/>
</dbReference>
<dbReference type="InterPro" id="IPR041588">
    <property type="entry name" value="Integrase_H2C2"/>
</dbReference>
<evidence type="ECO:0000256" key="6">
    <source>
        <dbReference type="ARBA" id="ARBA00022918"/>
    </source>
</evidence>
<dbReference type="GO" id="GO:0003676">
    <property type="term" value="F:nucleic acid binding"/>
    <property type="evidence" value="ECO:0007669"/>
    <property type="project" value="InterPro"/>
</dbReference>
<dbReference type="PANTHER" id="PTHR47331:SF1">
    <property type="entry name" value="GAG-LIKE PROTEIN"/>
    <property type="match status" value="1"/>
</dbReference>
<keyword evidence="8" id="KW-1185">Reference proteome</keyword>
<dbReference type="InParanoid" id="A0A7F5RJ14"/>
<evidence type="ECO:0000256" key="1">
    <source>
        <dbReference type="ARBA" id="ARBA00022679"/>
    </source>
</evidence>
<dbReference type="GO" id="GO:0042575">
    <property type="term" value="C:DNA polymerase complex"/>
    <property type="evidence" value="ECO:0007669"/>
    <property type="project" value="UniProtKB-ARBA"/>
</dbReference>
<reference evidence="9" key="1">
    <citation type="submission" date="2025-08" db="UniProtKB">
        <authorList>
            <consortium name="RefSeq"/>
        </authorList>
    </citation>
    <scope>IDENTIFICATION</scope>
    <source>
        <tissue evidence="9">Entire body</tissue>
    </source>
</reference>
<dbReference type="GO" id="GO:0004190">
    <property type="term" value="F:aspartic-type endopeptidase activity"/>
    <property type="evidence" value="ECO:0007669"/>
    <property type="project" value="InterPro"/>
</dbReference>
<dbReference type="PANTHER" id="PTHR47331">
    <property type="entry name" value="PHD-TYPE DOMAIN-CONTAINING PROTEIN"/>
    <property type="match status" value="1"/>
</dbReference>
<dbReference type="RefSeq" id="XP_025835999.1">
    <property type="nucleotide sequence ID" value="XM_025980214.1"/>
</dbReference>
<keyword evidence="3" id="KW-0540">Nuclease</keyword>
<dbReference type="InterPro" id="IPR012337">
    <property type="entry name" value="RNaseH-like_sf"/>
</dbReference>
<dbReference type="PROSITE" id="PS00141">
    <property type="entry name" value="ASP_PROTEASE"/>
    <property type="match status" value="1"/>
</dbReference>
<keyword evidence="1" id="KW-0808">Transferase</keyword>
<dbReference type="SUPFAM" id="SSF56672">
    <property type="entry name" value="DNA/RNA polymerases"/>
    <property type="match status" value="1"/>
</dbReference>
<gene>
    <name evidence="9" type="primary">LOC112906306</name>
</gene>
<keyword evidence="2" id="KW-0548">Nucleotidyltransferase</keyword>
<accession>A0A7F5RJ14</accession>
<dbReference type="GO" id="GO:0015074">
    <property type="term" value="P:DNA integration"/>
    <property type="evidence" value="ECO:0007669"/>
    <property type="project" value="InterPro"/>
</dbReference>
<dbReference type="Pfam" id="PF17921">
    <property type="entry name" value="Integrase_H2C2"/>
    <property type="match status" value="1"/>
</dbReference>